<dbReference type="PANTHER" id="PTHR44200">
    <property type="entry name" value="DNAJ HOMOLOG SUBFAMILY C MEMBER 7"/>
    <property type="match status" value="1"/>
</dbReference>
<feature type="transmembrane region" description="Helical" evidence="2">
    <location>
        <begin position="135"/>
        <end position="156"/>
    </location>
</feature>
<feature type="region of interest" description="Disordered" evidence="1">
    <location>
        <begin position="79"/>
        <end position="105"/>
    </location>
</feature>
<proteinExistence type="predicted"/>
<dbReference type="InterPro" id="IPR052758">
    <property type="entry name" value="SRC_co-chaperone"/>
</dbReference>
<dbReference type="PANTHER" id="PTHR44200:SF1">
    <property type="entry name" value="DNAJ HOMOLOG SUBFAMILY C MEMBER 7"/>
    <property type="match status" value="1"/>
</dbReference>
<evidence type="ECO:0000256" key="1">
    <source>
        <dbReference type="SAM" id="MobiDB-lite"/>
    </source>
</evidence>
<organism evidence="4 5">
    <name type="scientific">Hymenobacter antarcticus</name>
    <dbReference type="NCBI Taxonomy" id="486270"/>
    <lineage>
        <taxon>Bacteria</taxon>
        <taxon>Pseudomonadati</taxon>
        <taxon>Bacteroidota</taxon>
        <taxon>Cytophagia</taxon>
        <taxon>Cytophagales</taxon>
        <taxon>Hymenobacteraceae</taxon>
        <taxon>Hymenobacter</taxon>
    </lineage>
</organism>
<dbReference type="SMART" id="SM00028">
    <property type="entry name" value="TPR"/>
    <property type="match status" value="4"/>
</dbReference>
<dbReference type="SMART" id="SM00271">
    <property type="entry name" value="DnaJ"/>
    <property type="match status" value="1"/>
</dbReference>
<keyword evidence="2" id="KW-0472">Membrane</keyword>
<evidence type="ECO:0000313" key="4">
    <source>
        <dbReference type="EMBL" id="GAA3959559.1"/>
    </source>
</evidence>
<feature type="compositionally biased region" description="Low complexity" evidence="1">
    <location>
        <begin position="79"/>
        <end position="92"/>
    </location>
</feature>
<accession>A0ABP7P4M1</accession>
<dbReference type="EMBL" id="BAABDI010000001">
    <property type="protein sequence ID" value="GAA3959559.1"/>
    <property type="molecule type" value="Genomic_DNA"/>
</dbReference>
<evidence type="ECO:0000256" key="2">
    <source>
        <dbReference type="SAM" id="Phobius"/>
    </source>
</evidence>
<dbReference type="PRINTS" id="PR00625">
    <property type="entry name" value="JDOMAIN"/>
</dbReference>
<evidence type="ECO:0000313" key="5">
    <source>
        <dbReference type="Proteomes" id="UP001501556"/>
    </source>
</evidence>
<dbReference type="Gene3D" id="1.25.40.10">
    <property type="entry name" value="Tetratricopeptide repeat domain"/>
    <property type="match status" value="2"/>
</dbReference>
<evidence type="ECO:0000259" key="3">
    <source>
        <dbReference type="PROSITE" id="PS50076"/>
    </source>
</evidence>
<feature type="domain" description="J" evidence="3">
    <location>
        <begin position="8"/>
        <end position="73"/>
    </location>
</feature>
<gene>
    <name evidence="4" type="ORF">GCM10022407_03350</name>
</gene>
<dbReference type="Proteomes" id="UP001501556">
    <property type="component" value="Unassembled WGS sequence"/>
</dbReference>
<dbReference type="SUPFAM" id="SSF48452">
    <property type="entry name" value="TPR-like"/>
    <property type="match status" value="2"/>
</dbReference>
<dbReference type="CDD" id="cd06257">
    <property type="entry name" value="DnaJ"/>
    <property type="match status" value="1"/>
</dbReference>
<protein>
    <recommendedName>
        <fullName evidence="3">J domain-containing protein</fullName>
    </recommendedName>
</protein>
<keyword evidence="2" id="KW-1133">Transmembrane helix</keyword>
<dbReference type="Gene3D" id="1.10.287.110">
    <property type="entry name" value="DnaJ domain"/>
    <property type="match status" value="1"/>
</dbReference>
<keyword evidence="2" id="KW-0812">Transmembrane</keyword>
<comment type="caution">
    <text evidence="4">The sequence shown here is derived from an EMBL/GenBank/DDBJ whole genome shotgun (WGS) entry which is preliminary data.</text>
</comment>
<dbReference type="PROSITE" id="PS50076">
    <property type="entry name" value="DNAJ_2"/>
    <property type="match status" value="1"/>
</dbReference>
<dbReference type="InterPro" id="IPR036869">
    <property type="entry name" value="J_dom_sf"/>
</dbReference>
<dbReference type="SUPFAM" id="SSF46565">
    <property type="entry name" value="Chaperone J-domain"/>
    <property type="match status" value="1"/>
</dbReference>
<sequence length="383" mass="42943">MLPSVSQNHYQVLGVAPTAAAADIKRAYRQLVVRFHPDKHGGDVRYEDQFKAVAVAYGVLGDAGKRATYDHQLAQATRRAQDTQRQQQYRPASQHVYGVPMPPPTPLRTRPPAGAHERHYQRIPQQRVRFNARDWLLTLLFIAGIVLAALAVKVTMDRVSASSNYEEGLRAYARGDFSAAYTFMDETLHFRPDYAFALQRRGELELLVRHDSRAARADFQAALRQPLPRRVAATILYRLGRCETALGRPAAAELRYTNALQLDTTLSAAYLARGKARLLDLRQPALALADLDQGIAQRRRSQTPTPWHYLQVRGVALTSLGDYAAARAMYFQVLQANPRDGRTHFLLGRLAAQTRDSAAACEFYRRAVALGYEYARPAQEGCQ</sequence>
<dbReference type="InterPro" id="IPR001623">
    <property type="entry name" value="DnaJ_domain"/>
</dbReference>
<dbReference type="InterPro" id="IPR019734">
    <property type="entry name" value="TPR_rpt"/>
</dbReference>
<dbReference type="InterPro" id="IPR011990">
    <property type="entry name" value="TPR-like_helical_dom_sf"/>
</dbReference>
<keyword evidence="5" id="KW-1185">Reference proteome</keyword>
<reference evidence="5" key="1">
    <citation type="journal article" date="2019" name="Int. J. Syst. Evol. Microbiol.">
        <title>The Global Catalogue of Microorganisms (GCM) 10K type strain sequencing project: providing services to taxonomists for standard genome sequencing and annotation.</title>
        <authorList>
            <consortium name="The Broad Institute Genomics Platform"/>
            <consortium name="The Broad Institute Genome Sequencing Center for Infectious Disease"/>
            <person name="Wu L."/>
            <person name="Ma J."/>
        </authorList>
    </citation>
    <scope>NUCLEOTIDE SEQUENCE [LARGE SCALE GENOMIC DNA]</scope>
    <source>
        <strain evidence="5">JCM 17217</strain>
    </source>
</reference>
<dbReference type="Pfam" id="PF00226">
    <property type="entry name" value="DnaJ"/>
    <property type="match status" value="1"/>
</dbReference>
<dbReference type="Pfam" id="PF13432">
    <property type="entry name" value="TPR_16"/>
    <property type="match status" value="2"/>
</dbReference>
<name>A0ABP7P4M1_9BACT</name>